<dbReference type="PIRSF" id="PIRSF037394">
    <property type="entry name" value="ABC_thiamine-permease_YkoE_prd"/>
    <property type="match status" value="1"/>
</dbReference>
<feature type="transmembrane region" description="Helical" evidence="1">
    <location>
        <begin position="87"/>
        <end position="104"/>
    </location>
</feature>
<keyword evidence="1" id="KW-1133">Transmembrane helix</keyword>
<keyword evidence="1" id="KW-0472">Membrane</keyword>
<proteinExistence type="predicted"/>
<dbReference type="Pfam" id="PF09819">
    <property type="entry name" value="ABC_cobalt"/>
    <property type="match status" value="1"/>
</dbReference>
<name>A0A8J2TZ85_9MICO</name>
<reference evidence="2" key="1">
    <citation type="journal article" date="2014" name="Int. J. Syst. Evol. Microbiol.">
        <title>Complete genome sequence of Corynebacterium casei LMG S-19264T (=DSM 44701T), isolated from a smear-ripened cheese.</title>
        <authorList>
            <consortium name="US DOE Joint Genome Institute (JGI-PGF)"/>
            <person name="Walter F."/>
            <person name="Albersmeier A."/>
            <person name="Kalinowski J."/>
            <person name="Ruckert C."/>
        </authorList>
    </citation>
    <scope>NUCLEOTIDE SEQUENCE</scope>
    <source>
        <strain evidence="2">CGMCC 1.12785</strain>
    </source>
</reference>
<dbReference type="Proteomes" id="UP000616114">
    <property type="component" value="Unassembled WGS sequence"/>
</dbReference>
<gene>
    <name evidence="2" type="ORF">GCM10011333_23110</name>
</gene>
<reference evidence="2" key="2">
    <citation type="submission" date="2020-09" db="EMBL/GenBank/DDBJ databases">
        <authorList>
            <person name="Sun Q."/>
            <person name="Zhou Y."/>
        </authorList>
    </citation>
    <scope>NUCLEOTIDE SEQUENCE</scope>
    <source>
        <strain evidence="2">CGMCC 1.12785</strain>
    </source>
</reference>
<feature type="transmembrane region" description="Helical" evidence="1">
    <location>
        <begin position="137"/>
        <end position="157"/>
    </location>
</feature>
<dbReference type="EMBL" id="BMFY01000010">
    <property type="protein sequence ID" value="GGA19377.1"/>
    <property type="molecule type" value="Genomic_DNA"/>
</dbReference>
<dbReference type="AlphaFoldDB" id="A0A8J2TZ85"/>
<evidence type="ECO:0000256" key="1">
    <source>
        <dbReference type="SAM" id="Phobius"/>
    </source>
</evidence>
<dbReference type="InterPro" id="IPR017195">
    <property type="entry name" value="ABC_thiamin-permease_prd"/>
</dbReference>
<feature type="transmembrane region" description="Helical" evidence="1">
    <location>
        <begin position="58"/>
        <end position="80"/>
    </location>
</feature>
<keyword evidence="1" id="KW-0812">Transmembrane</keyword>
<feature type="transmembrane region" description="Helical" evidence="1">
    <location>
        <begin position="26"/>
        <end position="46"/>
    </location>
</feature>
<sequence>MSSHAARAQSQPEPTAPQPGRFRWRVVDIVVASVVAVATGVLFWIWSSSWSAMSVPFAAFPPAAGLLTGVWCLAGPLGALIIRKPGAALYCELLAATVSALIGTQWGPQVLISGFIQGLGAELVFLLFFYRRFGIGVAILAGLGAGLFLGVSENIMYNVEWAFTWQAVYTVTASVSGALLAGLGAWLLVRALAASGALSAFAAGRSAREV</sequence>
<feature type="transmembrane region" description="Helical" evidence="1">
    <location>
        <begin position="163"/>
        <end position="189"/>
    </location>
</feature>
<dbReference type="RefSeq" id="WP_188551053.1">
    <property type="nucleotide sequence ID" value="NZ_BMFY01000010.1"/>
</dbReference>
<comment type="caution">
    <text evidence="2">The sequence shown here is derived from an EMBL/GenBank/DDBJ whole genome shotgun (WGS) entry which is preliminary data.</text>
</comment>
<protein>
    <submittedName>
        <fullName evidence="2">ABC transporter permease</fullName>
    </submittedName>
</protein>
<accession>A0A8J2TZ85</accession>
<feature type="transmembrane region" description="Helical" evidence="1">
    <location>
        <begin position="110"/>
        <end position="130"/>
    </location>
</feature>
<evidence type="ECO:0000313" key="3">
    <source>
        <dbReference type="Proteomes" id="UP000616114"/>
    </source>
</evidence>
<organism evidence="2 3">
    <name type="scientific">Sediminivirga luteola</name>
    <dbReference type="NCBI Taxonomy" id="1774748"/>
    <lineage>
        <taxon>Bacteria</taxon>
        <taxon>Bacillati</taxon>
        <taxon>Actinomycetota</taxon>
        <taxon>Actinomycetes</taxon>
        <taxon>Micrococcales</taxon>
        <taxon>Brevibacteriaceae</taxon>
        <taxon>Sediminivirga</taxon>
    </lineage>
</organism>
<evidence type="ECO:0000313" key="2">
    <source>
        <dbReference type="EMBL" id="GGA19377.1"/>
    </source>
</evidence>
<keyword evidence="3" id="KW-1185">Reference proteome</keyword>